<reference evidence="3" key="1">
    <citation type="journal article" date="2016" name="Genome Announc.">
        <title>Draft Genome Sequences of Five Rapidly Growing Mycobacterium Species, M. thermoresistibile, M. fortuitum subsp. acetamidolyticum, M. canariasense, M. brisbanense, and M. novocastrense.</title>
        <authorList>
            <person name="Katahira K."/>
            <person name="Ogura Y."/>
            <person name="Gotoh Y."/>
            <person name="Hayashi T."/>
        </authorList>
    </citation>
    <scope>NUCLEOTIDE SEQUENCE [LARGE SCALE GENOMIC DNA]</scope>
    <source>
        <strain evidence="3">JCM15298</strain>
    </source>
</reference>
<dbReference type="RefSeq" id="WP_165605416.1">
    <property type="nucleotide sequence ID" value="NZ_BCSY01000111.1"/>
</dbReference>
<keyword evidence="1 2" id="KW-0812">Transmembrane</keyword>
<reference evidence="3" key="2">
    <citation type="submission" date="2016-02" db="EMBL/GenBank/DDBJ databases">
        <title>Draft genome sequence of five rapidly growing Mycobacterium species.</title>
        <authorList>
            <person name="Katahira K."/>
            <person name="Gotou Y."/>
            <person name="Iida K."/>
            <person name="Ogura Y."/>
            <person name="Hayashi T."/>
        </authorList>
    </citation>
    <scope>NUCLEOTIDE SEQUENCE [LARGE SCALE GENOMIC DNA]</scope>
    <source>
        <strain evidence="3">JCM15298</strain>
    </source>
</reference>
<sequence>MRVSADVERCPTCHQPLPGPDVYVEDPPSRLIVWIVGAMIVWGLIAAAVWLVVF</sequence>
<keyword evidence="3" id="KW-1185">Reference proteome</keyword>
<feature type="transmembrane region" description="Helical" evidence="1">
    <location>
        <begin position="31"/>
        <end position="53"/>
    </location>
</feature>
<dbReference type="EMBL" id="BCSY01000111">
    <property type="protein sequence ID" value="GAS98884.1"/>
    <property type="molecule type" value="Genomic_DNA"/>
</dbReference>
<comment type="caution">
    <text evidence="2">The sequence shown here is derived from an EMBL/GenBank/DDBJ whole genome shotgun (WGS) entry which is preliminary data.</text>
</comment>
<proteinExistence type="predicted"/>
<accession>A0A117IC26</accession>
<dbReference type="Proteomes" id="UP000069443">
    <property type="component" value="Unassembled WGS sequence"/>
</dbReference>
<evidence type="ECO:0000313" key="3">
    <source>
        <dbReference type="Proteomes" id="UP000069443"/>
    </source>
</evidence>
<keyword evidence="1" id="KW-1133">Transmembrane helix</keyword>
<evidence type="ECO:0000256" key="1">
    <source>
        <dbReference type="SAM" id="Phobius"/>
    </source>
</evidence>
<organism evidence="2 3">
    <name type="scientific">Mycolicibacterium canariasense</name>
    <name type="common">Mycobacterium canariasense</name>
    <dbReference type="NCBI Taxonomy" id="228230"/>
    <lineage>
        <taxon>Bacteria</taxon>
        <taxon>Bacillati</taxon>
        <taxon>Actinomycetota</taxon>
        <taxon>Actinomycetes</taxon>
        <taxon>Mycobacteriales</taxon>
        <taxon>Mycobacteriaceae</taxon>
        <taxon>Mycolicibacterium</taxon>
    </lineage>
</organism>
<name>A0A117IC26_MYCCR</name>
<evidence type="ECO:0000313" key="2">
    <source>
        <dbReference type="EMBL" id="GAS98884.1"/>
    </source>
</evidence>
<keyword evidence="1" id="KW-0472">Membrane</keyword>
<gene>
    <name evidence="2" type="ORF">RMCC_5849</name>
</gene>
<dbReference type="AlphaFoldDB" id="A0A117IC26"/>
<protein>
    <submittedName>
        <fullName evidence="2">Transmembrane protein</fullName>
    </submittedName>
</protein>